<dbReference type="OrthoDB" id="4062651at2759"/>
<dbReference type="Proteomes" id="UP000829720">
    <property type="component" value="Unassembled WGS sequence"/>
</dbReference>
<dbReference type="InterPro" id="IPR001315">
    <property type="entry name" value="CARD"/>
</dbReference>
<dbReference type="InterPro" id="IPR011009">
    <property type="entry name" value="Kinase-like_dom_sf"/>
</dbReference>
<feature type="region of interest" description="Disordered" evidence="1">
    <location>
        <begin position="369"/>
        <end position="396"/>
    </location>
</feature>
<gene>
    <name evidence="4" type="ORF">AGOR_G00168070</name>
</gene>
<evidence type="ECO:0000259" key="2">
    <source>
        <dbReference type="PROSITE" id="PS50011"/>
    </source>
</evidence>
<feature type="domain" description="CARD" evidence="3">
    <location>
        <begin position="486"/>
        <end position="563"/>
    </location>
</feature>
<reference evidence="4" key="1">
    <citation type="submission" date="2021-01" db="EMBL/GenBank/DDBJ databases">
        <authorList>
            <person name="Zahm M."/>
            <person name="Roques C."/>
            <person name="Cabau C."/>
            <person name="Klopp C."/>
            <person name="Donnadieu C."/>
            <person name="Jouanno E."/>
            <person name="Lampietro C."/>
            <person name="Louis A."/>
            <person name="Herpin A."/>
            <person name="Echchiki A."/>
            <person name="Berthelot C."/>
            <person name="Parey E."/>
            <person name="Roest-Crollius H."/>
            <person name="Braasch I."/>
            <person name="Postlethwait J."/>
            <person name="Bobe J."/>
            <person name="Montfort J."/>
            <person name="Bouchez O."/>
            <person name="Begum T."/>
            <person name="Mejri S."/>
            <person name="Adams A."/>
            <person name="Chen W.-J."/>
            <person name="Guiguen Y."/>
        </authorList>
    </citation>
    <scope>NUCLEOTIDE SEQUENCE</scope>
    <source>
        <tissue evidence="4">Blood</tissue>
    </source>
</reference>
<comment type="caution">
    <text evidence="4">The sequence shown here is derived from an EMBL/GenBank/DDBJ whole genome shotgun (WGS) entry which is preliminary data.</text>
</comment>
<dbReference type="GO" id="GO:0004706">
    <property type="term" value="F:JUN kinase kinase kinase activity"/>
    <property type="evidence" value="ECO:0007669"/>
    <property type="project" value="TreeGrafter"/>
</dbReference>
<dbReference type="PANTHER" id="PTHR44329:SF143">
    <property type="entry name" value="RECEPTOR INTERACTING SERINE_THREONINE KINASE 2"/>
    <property type="match status" value="1"/>
</dbReference>
<dbReference type="SUPFAM" id="SSF56112">
    <property type="entry name" value="Protein kinase-like (PK-like)"/>
    <property type="match status" value="1"/>
</dbReference>
<dbReference type="AlphaFoldDB" id="A0A8T3CX83"/>
<feature type="region of interest" description="Disordered" evidence="1">
    <location>
        <begin position="414"/>
        <end position="474"/>
    </location>
</feature>
<evidence type="ECO:0000259" key="3">
    <source>
        <dbReference type="PROSITE" id="PS50209"/>
    </source>
</evidence>
<dbReference type="PROSITE" id="PS50209">
    <property type="entry name" value="CARD"/>
    <property type="match status" value="1"/>
</dbReference>
<name>A0A8T3CX83_9TELE</name>
<dbReference type="GO" id="GO:0042981">
    <property type="term" value="P:regulation of apoptotic process"/>
    <property type="evidence" value="ECO:0007669"/>
    <property type="project" value="InterPro"/>
</dbReference>
<proteinExistence type="predicted"/>
<feature type="compositionally biased region" description="Low complexity" evidence="1">
    <location>
        <begin position="446"/>
        <end position="456"/>
    </location>
</feature>
<dbReference type="GO" id="GO:0005524">
    <property type="term" value="F:ATP binding"/>
    <property type="evidence" value="ECO:0007669"/>
    <property type="project" value="InterPro"/>
</dbReference>
<protein>
    <submittedName>
        <fullName evidence="4">Uncharacterized protein</fullName>
    </submittedName>
</protein>
<organism evidence="4 5">
    <name type="scientific">Albula goreensis</name>
    <dbReference type="NCBI Taxonomy" id="1534307"/>
    <lineage>
        <taxon>Eukaryota</taxon>
        <taxon>Metazoa</taxon>
        <taxon>Chordata</taxon>
        <taxon>Craniata</taxon>
        <taxon>Vertebrata</taxon>
        <taxon>Euteleostomi</taxon>
        <taxon>Actinopterygii</taxon>
        <taxon>Neopterygii</taxon>
        <taxon>Teleostei</taxon>
        <taxon>Albuliformes</taxon>
        <taxon>Albulidae</taxon>
        <taxon>Albula</taxon>
    </lineage>
</organism>
<dbReference type="SUPFAM" id="SSF47986">
    <property type="entry name" value="DEATH domain"/>
    <property type="match status" value="1"/>
</dbReference>
<dbReference type="Gene3D" id="1.10.533.10">
    <property type="entry name" value="Death Domain, Fas"/>
    <property type="match status" value="1"/>
</dbReference>
<feature type="compositionally biased region" description="Polar residues" evidence="1">
    <location>
        <begin position="386"/>
        <end position="396"/>
    </location>
</feature>
<dbReference type="InterPro" id="IPR000719">
    <property type="entry name" value="Prot_kinase_dom"/>
</dbReference>
<dbReference type="GO" id="GO:0031349">
    <property type="term" value="P:positive regulation of defense response"/>
    <property type="evidence" value="ECO:0007669"/>
    <property type="project" value="UniProtKB-ARBA"/>
</dbReference>
<feature type="compositionally biased region" description="Low complexity" evidence="1">
    <location>
        <begin position="424"/>
        <end position="436"/>
    </location>
</feature>
<dbReference type="InterPro" id="IPR011029">
    <property type="entry name" value="DEATH-like_dom_sf"/>
</dbReference>
<dbReference type="InterPro" id="IPR051681">
    <property type="entry name" value="Ser/Thr_Kinases-Pseudokinases"/>
</dbReference>
<dbReference type="Pfam" id="PF00619">
    <property type="entry name" value="CARD"/>
    <property type="match status" value="1"/>
</dbReference>
<accession>A0A8T3CX83</accession>
<dbReference type="EMBL" id="JAERUA010000015">
    <property type="protein sequence ID" value="KAI1889939.1"/>
    <property type="molecule type" value="Genomic_DNA"/>
</dbReference>
<evidence type="ECO:0000313" key="5">
    <source>
        <dbReference type="Proteomes" id="UP000829720"/>
    </source>
</evidence>
<dbReference type="InterPro" id="IPR001245">
    <property type="entry name" value="Ser-Thr/Tyr_kinase_cat_dom"/>
</dbReference>
<feature type="domain" description="Protein kinase" evidence="2">
    <location>
        <begin position="16"/>
        <end position="302"/>
    </location>
</feature>
<dbReference type="Gene3D" id="1.10.510.10">
    <property type="entry name" value="Transferase(Phosphotransferase) domain 1"/>
    <property type="match status" value="1"/>
</dbReference>
<keyword evidence="5" id="KW-1185">Reference proteome</keyword>
<dbReference type="Pfam" id="PF07714">
    <property type="entry name" value="PK_Tyr_Ser-Thr"/>
    <property type="match status" value="1"/>
</dbReference>
<evidence type="ECO:0000256" key="1">
    <source>
        <dbReference type="SAM" id="MobiDB-lite"/>
    </source>
</evidence>
<dbReference type="GO" id="GO:0043123">
    <property type="term" value="P:positive regulation of canonical NF-kappaB signal transduction"/>
    <property type="evidence" value="ECO:0007669"/>
    <property type="project" value="UniProtKB-ARBA"/>
</dbReference>
<dbReference type="PROSITE" id="PS50011">
    <property type="entry name" value="PROTEIN_KINASE_DOM"/>
    <property type="match status" value="1"/>
</dbReference>
<evidence type="ECO:0000313" key="4">
    <source>
        <dbReference type="EMBL" id="KAI1889939.1"/>
    </source>
</evidence>
<sequence>MGAEAVGDQTPVSWWIVDVTMAGPGSLLMIAEQDVSNVVLTQTSAGACLRGRFSRTGRFVSLKLLPPRSASESGWNEQLLQDVSQVRGVCSDRVLVPLGLYRAGCLVGLVSDWMPGGSLHSLLYETQLHPEFPLPLRLRILLDVAEGLSHLHAIPVSHQALKPTNVLLDPQHHAKLCDFGQWMKTVSPNEVSMPCIRDLVYLSLETLKGEKPSKEADMYSFGMLFWETMNRRSPYEKIRLRHPRELLSWVENGAQSGTERQLLSPEVPQAQALEQLMRRCWSSDPRSRPTAVDCMLELRKAVANFDPESLTRAALQLKERKERALIDCKAQPGGEMKMEINNLEIYGGYKNPKSTGMKVVPIYPVTASPPIPLSPSPNNIVPKNASPPTQGRSSPPVTCCRECATLPLSMPGTPCSHIFRSPRQRSGSGRVSQRQSPSPPSPLSPPSSLRSSASSGTLDLHKQGRLGQSPVSCRGKTRGNPFGCLSGQSCHQILRERREVIIRGMTEGRLNNLLDVLLARRALNREAYELITAALTLDARTRSLLDTCLCLGEAAATLVVSTLGLVSMVTAHSPCHLCSGREGELTFNIPRGSL</sequence>
<dbReference type="PANTHER" id="PTHR44329">
    <property type="entry name" value="SERINE/THREONINE-PROTEIN KINASE TNNI3K-RELATED"/>
    <property type="match status" value="1"/>
</dbReference>